<accession>A0A8X6H934</accession>
<evidence type="ECO:0000313" key="1">
    <source>
        <dbReference type="EMBL" id="GFQ98563.1"/>
    </source>
</evidence>
<dbReference type="AlphaFoldDB" id="A0A8X6H934"/>
<protein>
    <submittedName>
        <fullName evidence="1">Uncharacterized protein</fullName>
    </submittedName>
</protein>
<evidence type="ECO:0000313" key="2">
    <source>
        <dbReference type="Proteomes" id="UP000887116"/>
    </source>
</evidence>
<gene>
    <name evidence="1" type="ORF">TNCT_594571</name>
</gene>
<organism evidence="1 2">
    <name type="scientific">Trichonephila clavata</name>
    <name type="common">Joro spider</name>
    <name type="synonym">Nephila clavata</name>
    <dbReference type="NCBI Taxonomy" id="2740835"/>
    <lineage>
        <taxon>Eukaryota</taxon>
        <taxon>Metazoa</taxon>
        <taxon>Ecdysozoa</taxon>
        <taxon>Arthropoda</taxon>
        <taxon>Chelicerata</taxon>
        <taxon>Arachnida</taxon>
        <taxon>Araneae</taxon>
        <taxon>Araneomorphae</taxon>
        <taxon>Entelegynae</taxon>
        <taxon>Araneoidea</taxon>
        <taxon>Nephilidae</taxon>
        <taxon>Trichonephila</taxon>
    </lineage>
</organism>
<proteinExistence type="predicted"/>
<keyword evidence="2" id="KW-1185">Reference proteome</keyword>
<sequence length="103" mass="12068">MFLEIHVFRVQYPRDVWYPVDNSKIIFEEINTKILEKKEHLGLGRDLNPGPLAPKARIIPLDHRATVHKKDPRVQQVLRDKRNNKFSGRMRGLKGIISSILPY</sequence>
<dbReference type="OrthoDB" id="10066040at2759"/>
<reference evidence="1" key="1">
    <citation type="submission" date="2020-07" db="EMBL/GenBank/DDBJ databases">
        <title>Multicomponent nature underlies the extraordinary mechanical properties of spider dragline silk.</title>
        <authorList>
            <person name="Kono N."/>
            <person name="Nakamura H."/>
            <person name="Mori M."/>
            <person name="Yoshida Y."/>
            <person name="Ohtoshi R."/>
            <person name="Malay A.D."/>
            <person name="Moran D.A.P."/>
            <person name="Tomita M."/>
            <person name="Numata K."/>
            <person name="Arakawa K."/>
        </authorList>
    </citation>
    <scope>NUCLEOTIDE SEQUENCE</scope>
</reference>
<name>A0A8X6H934_TRICU</name>
<dbReference type="EMBL" id="BMAO01024899">
    <property type="protein sequence ID" value="GFQ98563.1"/>
    <property type="molecule type" value="Genomic_DNA"/>
</dbReference>
<dbReference type="Proteomes" id="UP000887116">
    <property type="component" value="Unassembled WGS sequence"/>
</dbReference>
<comment type="caution">
    <text evidence="1">The sequence shown here is derived from an EMBL/GenBank/DDBJ whole genome shotgun (WGS) entry which is preliminary data.</text>
</comment>